<dbReference type="SUPFAM" id="SSF53041">
    <property type="entry name" value="Resolvase-like"/>
    <property type="match status" value="1"/>
</dbReference>
<dbReference type="PROSITE" id="PS51737">
    <property type="entry name" value="RECOMBINASE_DNA_BIND"/>
    <property type="match status" value="1"/>
</dbReference>
<organism evidence="4 5">
    <name type="scientific">Bacillus salipaludis</name>
    <dbReference type="NCBI Taxonomy" id="2547811"/>
    <lineage>
        <taxon>Bacteria</taxon>
        <taxon>Bacillati</taxon>
        <taxon>Bacillota</taxon>
        <taxon>Bacilli</taxon>
        <taxon>Bacillales</taxon>
        <taxon>Bacillaceae</taxon>
        <taxon>Bacillus</taxon>
    </lineage>
</organism>
<accession>A0A4R5W233</accession>
<sequence length="519" mass="60741">MRLPRKVNFAALYLRKSRQDLKLEKLTNEDTLQAQRILMRNFLKDAPFPYHTFEEIVTGSSLEKRHEMKRIIEGIKQEKYDAIVVKDISRLSRGSQKDAGILYELLTQNEILIITPDRVINCTDENDLRMLRMELFLFHEEWQIIRGRMLSGRKAAAERGFFIGGPIPYGFQLDAKTKTLIPKEGEKEIVEQIFKWYTEDGFGYQRIADLLNQQQIPSPGGKQWLKTTVKRLLTNEKYAGFSIFGKTKLKGNKVKLQPKEQWTVAEMDDHLIDEELFKSAQERIQSIKVKHDPYLYKRIHPLSKLVKCSVCGKNMTKKHTKSYYTNVKGEKKSYALYMLSCCQGNISYERVLKRIIDILENFEELDEKLLLEKIQENVSVPKQEDHSLLAVEELQKRLEKLKKLRLRLYDDYAERGIIDQDIYQSKNNQYVQQMEDIQVKIVGIQKQSEAKDIPFSINVAEFQSKIGSVLETLESLEPPFQNELLHFIFDCVELTITHRTKGTRSDFELNVVLNLPFFQ</sequence>
<dbReference type="InterPro" id="IPR011109">
    <property type="entry name" value="DNA_bind_recombinase_dom"/>
</dbReference>
<keyword evidence="6" id="KW-1185">Reference proteome</keyword>
<dbReference type="PANTHER" id="PTHR30461">
    <property type="entry name" value="DNA-INVERTASE FROM LAMBDOID PROPHAGE"/>
    <property type="match status" value="1"/>
</dbReference>
<dbReference type="Pfam" id="PF07508">
    <property type="entry name" value="Recombinase"/>
    <property type="match status" value="1"/>
</dbReference>
<dbReference type="CDD" id="cd00338">
    <property type="entry name" value="Ser_Recombinase"/>
    <property type="match status" value="1"/>
</dbReference>
<feature type="domain" description="Recombinase" evidence="2">
    <location>
        <begin position="168"/>
        <end position="290"/>
    </location>
</feature>
<dbReference type="PROSITE" id="PS51736">
    <property type="entry name" value="RECOMBINASES_3"/>
    <property type="match status" value="1"/>
</dbReference>
<dbReference type="EMBL" id="SMYO01000001">
    <property type="protein sequence ID" value="TDK65134.1"/>
    <property type="molecule type" value="Genomic_DNA"/>
</dbReference>
<dbReference type="Gene3D" id="3.90.1750.20">
    <property type="entry name" value="Putative Large Serine Recombinase, Chain B, Domain 2"/>
    <property type="match status" value="1"/>
</dbReference>
<dbReference type="EMBL" id="JAVGVR010000001">
    <property type="protein sequence ID" value="MDQ6596385.1"/>
    <property type="molecule type" value="Genomic_DNA"/>
</dbReference>
<gene>
    <name evidence="4" type="ORF">E2K98_02530</name>
    <name evidence="3" type="ORF">RCG21_08330</name>
</gene>
<reference evidence="4 5" key="1">
    <citation type="submission" date="2019-03" db="EMBL/GenBank/DDBJ databases">
        <title>Bacillus niacini sp. nov. a Nicotinate-Metabolizing Mesophile Isolated from Soil.</title>
        <authorList>
            <person name="Zhang G."/>
        </authorList>
    </citation>
    <scope>NUCLEOTIDE SEQUENCE [LARGE SCALE GENOMIC DNA]</scope>
    <source>
        <strain evidence="4 5">WN066</strain>
    </source>
</reference>
<dbReference type="SMART" id="SM00857">
    <property type="entry name" value="Resolvase"/>
    <property type="match status" value="1"/>
</dbReference>
<comment type="caution">
    <text evidence="4">The sequence shown here is derived from an EMBL/GenBank/DDBJ whole genome shotgun (WGS) entry which is preliminary data.</text>
</comment>
<dbReference type="Pfam" id="PF00239">
    <property type="entry name" value="Resolvase"/>
    <property type="match status" value="1"/>
</dbReference>
<dbReference type="InterPro" id="IPR006119">
    <property type="entry name" value="Resolv_N"/>
</dbReference>
<feature type="domain" description="Resolvase/invertase-type recombinase catalytic" evidence="1">
    <location>
        <begin position="9"/>
        <end position="160"/>
    </location>
</feature>
<dbReference type="Proteomes" id="UP000295132">
    <property type="component" value="Unassembled WGS sequence"/>
</dbReference>
<evidence type="ECO:0000313" key="4">
    <source>
        <dbReference type="EMBL" id="TDK65134.1"/>
    </source>
</evidence>
<dbReference type="Gene3D" id="3.40.50.1390">
    <property type="entry name" value="Resolvase, N-terminal catalytic domain"/>
    <property type="match status" value="1"/>
</dbReference>
<evidence type="ECO:0000313" key="3">
    <source>
        <dbReference type="EMBL" id="MDQ6596385.1"/>
    </source>
</evidence>
<protein>
    <submittedName>
        <fullName evidence="4">Recombinase family protein</fullName>
    </submittedName>
</protein>
<dbReference type="Proteomes" id="UP001178888">
    <property type="component" value="Unassembled WGS sequence"/>
</dbReference>
<dbReference type="RefSeq" id="WP_133332713.1">
    <property type="nucleotide sequence ID" value="NZ_JAVGVR010000001.1"/>
</dbReference>
<evidence type="ECO:0000259" key="1">
    <source>
        <dbReference type="PROSITE" id="PS51736"/>
    </source>
</evidence>
<proteinExistence type="predicted"/>
<evidence type="ECO:0000313" key="5">
    <source>
        <dbReference type="Proteomes" id="UP000295132"/>
    </source>
</evidence>
<evidence type="ECO:0000313" key="6">
    <source>
        <dbReference type="Proteomes" id="UP001178888"/>
    </source>
</evidence>
<dbReference type="GO" id="GO:0000150">
    <property type="term" value="F:DNA strand exchange activity"/>
    <property type="evidence" value="ECO:0007669"/>
    <property type="project" value="InterPro"/>
</dbReference>
<dbReference type="GO" id="GO:0003677">
    <property type="term" value="F:DNA binding"/>
    <property type="evidence" value="ECO:0007669"/>
    <property type="project" value="InterPro"/>
</dbReference>
<dbReference type="InterPro" id="IPR038109">
    <property type="entry name" value="DNA_bind_recomb_sf"/>
</dbReference>
<evidence type="ECO:0000259" key="2">
    <source>
        <dbReference type="PROSITE" id="PS51737"/>
    </source>
</evidence>
<dbReference type="InterPro" id="IPR050639">
    <property type="entry name" value="SSR_resolvase"/>
</dbReference>
<dbReference type="InterPro" id="IPR036162">
    <property type="entry name" value="Resolvase-like_N_sf"/>
</dbReference>
<name>A0A4R5W233_9BACI</name>
<dbReference type="PANTHER" id="PTHR30461:SF23">
    <property type="entry name" value="DNA RECOMBINASE-RELATED"/>
    <property type="match status" value="1"/>
</dbReference>
<dbReference type="Pfam" id="PF13408">
    <property type="entry name" value="Zn_ribbon_recom"/>
    <property type="match status" value="1"/>
</dbReference>
<dbReference type="InterPro" id="IPR025827">
    <property type="entry name" value="Zn_ribbon_recom_dom"/>
</dbReference>
<dbReference type="AlphaFoldDB" id="A0A4R5W233"/>
<reference evidence="3" key="2">
    <citation type="submission" date="2023-08" db="EMBL/GenBank/DDBJ databases">
        <title>Nitrogen cycling bacteria in agricultural field soils.</title>
        <authorList>
            <person name="Jang J."/>
        </authorList>
    </citation>
    <scope>NUCLEOTIDE SEQUENCE</scope>
    <source>
        <strain evidence="3">PS3-36</strain>
    </source>
</reference>